<dbReference type="EMBL" id="BAABDD010000011">
    <property type="protein sequence ID" value="GAA3747066.1"/>
    <property type="molecule type" value="Genomic_DNA"/>
</dbReference>
<organism evidence="1 2">
    <name type="scientific">Salinactinospora qingdaonensis</name>
    <dbReference type="NCBI Taxonomy" id="702744"/>
    <lineage>
        <taxon>Bacteria</taxon>
        <taxon>Bacillati</taxon>
        <taxon>Actinomycetota</taxon>
        <taxon>Actinomycetes</taxon>
        <taxon>Streptosporangiales</taxon>
        <taxon>Nocardiopsidaceae</taxon>
        <taxon>Salinactinospora</taxon>
    </lineage>
</organism>
<reference evidence="2" key="1">
    <citation type="journal article" date="2019" name="Int. J. Syst. Evol. Microbiol.">
        <title>The Global Catalogue of Microorganisms (GCM) 10K type strain sequencing project: providing services to taxonomists for standard genome sequencing and annotation.</title>
        <authorList>
            <consortium name="The Broad Institute Genomics Platform"/>
            <consortium name="The Broad Institute Genome Sequencing Center for Infectious Disease"/>
            <person name="Wu L."/>
            <person name="Ma J."/>
        </authorList>
    </citation>
    <scope>NUCLEOTIDE SEQUENCE [LARGE SCALE GENOMIC DNA]</scope>
    <source>
        <strain evidence="2">JCM 17137</strain>
    </source>
</reference>
<accession>A0ABP7FVF5</accession>
<proteinExistence type="predicted"/>
<sequence length="74" mass="7612">MPAVAGARSMFCVAMSVSFQGGAVAIPENALAPLAWQGQPHRRGGTEVPLPAGHRTVVRVAGPRRRSAGLPAVL</sequence>
<dbReference type="Proteomes" id="UP001500908">
    <property type="component" value="Unassembled WGS sequence"/>
</dbReference>
<keyword evidence="2" id="KW-1185">Reference proteome</keyword>
<evidence type="ECO:0000313" key="1">
    <source>
        <dbReference type="EMBL" id="GAA3747066.1"/>
    </source>
</evidence>
<protein>
    <recommendedName>
        <fullName evidence="3">Secreted protein</fullName>
    </recommendedName>
</protein>
<gene>
    <name evidence="1" type="ORF">GCM10022402_28160</name>
</gene>
<name>A0ABP7FVF5_9ACTN</name>
<evidence type="ECO:0000313" key="2">
    <source>
        <dbReference type="Proteomes" id="UP001500908"/>
    </source>
</evidence>
<evidence type="ECO:0008006" key="3">
    <source>
        <dbReference type="Google" id="ProtNLM"/>
    </source>
</evidence>
<comment type="caution">
    <text evidence="1">The sequence shown here is derived from an EMBL/GenBank/DDBJ whole genome shotgun (WGS) entry which is preliminary data.</text>
</comment>